<dbReference type="InterPro" id="IPR002731">
    <property type="entry name" value="ATPase_BadF"/>
</dbReference>
<organism evidence="2">
    <name type="scientific">marine sediment metagenome</name>
    <dbReference type="NCBI Taxonomy" id="412755"/>
    <lineage>
        <taxon>unclassified sequences</taxon>
        <taxon>metagenomes</taxon>
        <taxon>ecological metagenomes</taxon>
    </lineage>
</organism>
<evidence type="ECO:0000313" key="2">
    <source>
        <dbReference type="EMBL" id="GAI03800.1"/>
    </source>
</evidence>
<evidence type="ECO:0000259" key="1">
    <source>
        <dbReference type="Pfam" id="PF01869"/>
    </source>
</evidence>
<dbReference type="AlphaFoldDB" id="X1LN14"/>
<name>X1LN14_9ZZZZ</name>
<dbReference type="InterPro" id="IPR043129">
    <property type="entry name" value="ATPase_NBD"/>
</dbReference>
<comment type="caution">
    <text evidence="2">The sequence shown here is derived from an EMBL/GenBank/DDBJ whole genome shotgun (WGS) entry which is preliminary data.</text>
</comment>
<dbReference type="PANTHER" id="PTHR43190:SF3">
    <property type="entry name" value="N-ACETYL-D-GLUCOSAMINE KINASE"/>
    <property type="match status" value="1"/>
</dbReference>
<dbReference type="Pfam" id="PF01869">
    <property type="entry name" value="BcrAD_BadFG"/>
    <property type="match status" value="1"/>
</dbReference>
<dbReference type="CDD" id="cd24007">
    <property type="entry name" value="ASKHA_NBD_eukNAGK-like"/>
    <property type="match status" value="1"/>
</dbReference>
<dbReference type="InterPro" id="IPR052519">
    <property type="entry name" value="Euk-type_GlcNAc_Kinase"/>
</dbReference>
<dbReference type="EMBL" id="BARV01007115">
    <property type="protein sequence ID" value="GAI03800.1"/>
    <property type="molecule type" value="Genomic_DNA"/>
</dbReference>
<dbReference type="SUPFAM" id="SSF53067">
    <property type="entry name" value="Actin-like ATPase domain"/>
    <property type="match status" value="2"/>
</dbReference>
<sequence length="311" mass="33977">MDYILGVDGGGTNTVAQIADSTGKLITENESGPSNYKSVGIENAKKSINNSILGAIRNLKNSKKIVFKSSCFGLSGNDSDYDLNIYEEIIFNNKIKKYLNPAKTIICNDTRIGLAAGSSSKNSIMIICGTGSNCYGINEKREEAKANGWDYILGDEGSGYNIGIKALRAIMRAYDGRGEKTLLSETILEDLNIKDISELIGWAYSESFSKEKIASIAETVCRTAEMGDKISIKILEEEAKEAVISVGAVAKKLNLTNKEFDLVLGGSVFMCEKYFKAIFIEKLKDKFPKINFKPLTKKPVSGAIRLAIKNL</sequence>
<gene>
    <name evidence="2" type="ORF">S06H3_14548</name>
</gene>
<feature type="domain" description="ATPase BadF/BadG/BcrA/BcrD type" evidence="1">
    <location>
        <begin position="5"/>
        <end position="294"/>
    </location>
</feature>
<proteinExistence type="predicted"/>
<reference evidence="2" key="1">
    <citation type="journal article" date="2014" name="Front. Microbiol.">
        <title>High frequency of phylogenetically diverse reductive dehalogenase-homologous genes in deep subseafloor sedimentary metagenomes.</title>
        <authorList>
            <person name="Kawai M."/>
            <person name="Futagami T."/>
            <person name="Toyoda A."/>
            <person name="Takaki Y."/>
            <person name="Nishi S."/>
            <person name="Hori S."/>
            <person name="Arai W."/>
            <person name="Tsubouchi T."/>
            <person name="Morono Y."/>
            <person name="Uchiyama I."/>
            <person name="Ito T."/>
            <person name="Fujiyama A."/>
            <person name="Inagaki F."/>
            <person name="Takami H."/>
        </authorList>
    </citation>
    <scope>NUCLEOTIDE SEQUENCE</scope>
    <source>
        <strain evidence="2">Expedition CK06-06</strain>
    </source>
</reference>
<protein>
    <recommendedName>
        <fullName evidence="1">ATPase BadF/BadG/BcrA/BcrD type domain-containing protein</fullName>
    </recommendedName>
</protein>
<accession>X1LN14</accession>
<dbReference type="PANTHER" id="PTHR43190">
    <property type="entry name" value="N-ACETYL-D-GLUCOSAMINE KINASE"/>
    <property type="match status" value="1"/>
</dbReference>
<dbReference type="Gene3D" id="3.30.420.40">
    <property type="match status" value="2"/>
</dbReference>